<proteinExistence type="predicted"/>
<dbReference type="Gene3D" id="3.10.450.50">
    <property type="match status" value="1"/>
</dbReference>
<evidence type="ECO:0000259" key="2">
    <source>
        <dbReference type="Pfam" id="PF13474"/>
    </source>
</evidence>
<dbReference type="InterPro" id="IPR037401">
    <property type="entry name" value="SnoaL-like"/>
</dbReference>
<dbReference type="InterPro" id="IPR011944">
    <property type="entry name" value="Steroid_delta5-4_isomerase"/>
</dbReference>
<name>A0ABS4QID4_9NOCA</name>
<gene>
    <name evidence="3" type="ORF">BJ987_004239</name>
</gene>
<organism evidence="3 4">
    <name type="scientific">Nocardia goodfellowii</name>
    <dbReference type="NCBI Taxonomy" id="882446"/>
    <lineage>
        <taxon>Bacteria</taxon>
        <taxon>Bacillati</taxon>
        <taxon>Actinomycetota</taxon>
        <taxon>Actinomycetes</taxon>
        <taxon>Mycobacteriales</taxon>
        <taxon>Nocardiaceae</taxon>
        <taxon>Nocardia</taxon>
    </lineage>
</organism>
<dbReference type="Pfam" id="PF13474">
    <property type="entry name" value="SnoaL_3"/>
    <property type="match status" value="1"/>
</dbReference>
<dbReference type="Proteomes" id="UP001519325">
    <property type="component" value="Unassembled WGS sequence"/>
</dbReference>
<reference evidence="3 4" key="1">
    <citation type="submission" date="2021-03" db="EMBL/GenBank/DDBJ databases">
        <title>Sequencing the genomes of 1000 actinobacteria strains.</title>
        <authorList>
            <person name="Klenk H.-P."/>
        </authorList>
    </citation>
    <scope>NUCLEOTIDE SEQUENCE [LARGE SCALE GENOMIC DNA]</scope>
    <source>
        <strain evidence="3 4">DSM 45516</strain>
    </source>
</reference>
<feature type="region of interest" description="Disordered" evidence="1">
    <location>
        <begin position="1"/>
        <end position="23"/>
    </location>
</feature>
<comment type="caution">
    <text evidence="3">The sequence shown here is derived from an EMBL/GenBank/DDBJ whole genome shotgun (WGS) entry which is preliminary data.</text>
</comment>
<dbReference type="NCBIfam" id="TIGR02246">
    <property type="entry name" value="SgcJ/EcaC family oxidoreductase"/>
    <property type="match status" value="1"/>
</dbReference>
<evidence type="ECO:0000256" key="1">
    <source>
        <dbReference type="SAM" id="MobiDB-lite"/>
    </source>
</evidence>
<feature type="domain" description="SnoaL-like" evidence="2">
    <location>
        <begin position="49"/>
        <end position="170"/>
    </location>
</feature>
<accession>A0ABS4QID4</accession>
<evidence type="ECO:0000313" key="3">
    <source>
        <dbReference type="EMBL" id="MBP2191338.1"/>
    </source>
</evidence>
<dbReference type="InterPro" id="IPR032710">
    <property type="entry name" value="NTF2-like_dom_sf"/>
</dbReference>
<evidence type="ECO:0000313" key="4">
    <source>
        <dbReference type="Proteomes" id="UP001519325"/>
    </source>
</evidence>
<protein>
    <submittedName>
        <fullName evidence="3">Uncharacterized protein (TIGR02246 family)</fullName>
    </submittedName>
</protein>
<dbReference type="SUPFAM" id="SSF54427">
    <property type="entry name" value="NTF2-like"/>
    <property type="match status" value="1"/>
</dbReference>
<keyword evidence="4" id="KW-1185">Reference proteome</keyword>
<sequence>MEPASRRRPAAAVESGPRRRRPRLEAGAAIGKARRDMTGTTEPTDEAQIRGLIDTWVAAFRTRDVEAAMAIHAPDTVSFDVVPPLRYVGRDAYRKPWEDTFAGFTGPIDFEIQDLKITVADCIAFSRSLNRMMGTTTDGQKTDFWFRWTACFEKIDQRWLIVHDHTSVPTDFTTGTAVLDLSP</sequence>
<dbReference type="RefSeq" id="WP_209892832.1">
    <property type="nucleotide sequence ID" value="NZ_JAGGMR010000001.1"/>
</dbReference>
<dbReference type="EMBL" id="JAGGMR010000001">
    <property type="protein sequence ID" value="MBP2191338.1"/>
    <property type="molecule type" value="Genomic_DNA"/>
</dbReference>